<dbReference type="GO" id="GO:0016491">
    <property type="term" value="F:oxidoreductase activity"/>
    <property type="evidence" value="ECO:0007669"/>
    <property type="project" value="InterPro"/>
</dbReference>
<dbReference type="InterPro" id="IPR052733">
    <property type="entry name" value="Chloroplast_QOR"/>
</dbReference>
<dbReference type="Proteomes" id="UP001151081">
    <property type="component" value="Unassembled WGS sequence"/>
</dbReference>
<dbReference type="EMBL" id="JAGTJJ010000042">
    <property type="protein sequence ID" value="MDC3986686.1"/>
    <property type="molecule type" value="Genomic_DNA"/>
</dbReference>
<sequence length="316" mass="33527">MRAIAIEQFGGPETLTPMDLPTPEPRPGEVRIRIAASGINPVDWKIREGYLAKALPHRFPLIPGWECAGTIDALGAGVSRFQRGDVVYVYTRKPEVQGGTYAEFVVVPESIVAAKPKSLLLHEAASVPLAGLTAYQALFRRAPGVGPGRTVLVHAASGGVGMFGVQLAKHAGATVIGTAGPDNQDFIRSLGVDHPIDYRAGDVRAAVRAIAPEGVDVVFDCVGGETLSLSYELVKPGGRLVSVVDTPNADEARARGIEAYYHFVEPNAEELAKLGELLDAGKIRTHVSSILPFAEAALAQEKSREGRTRGKAVLVL</sequence>
<dbReference type="PANTHER" id="PTHR44013">
    <property type="entry name" value="ZINC-TYPE ALCOHOL DEHYDROGENASE-LIKE PROTEIN C16A3.02C"/>
    <property type="match status" value="1"/>
</dbReference>
<dbReference type="Pfam" id="PF13602">
    <property type="entry name" value="ADH_zinc_N_2"/>
    <property type="match status" value="1"/>
</dbReference>
<dbReference type="Gene3D" id="3.40.50.720">
    <property type="entry name" value="NAD(P)-binding Rossmann-like Domain"/>
    <property type="match status" value="1"/>
</dbReference>
<dbReference type="InterPro" id="IPR013154">
    <property type="entry name" value="ADH-like_N"/>
</dbReference>
<dbReference type="InterPro" id="IPR011032">
    <property type="entry name" value="GroES-like_sf"/>
</dbReference>
<keyword evidence="3" id="KW-1185">Reference proteome</keyword>
<evidence type="ECO:0000259" key="1">
    <source>
        <dbReference type="SMART" id="SM00829"/>
    </source>
</evidence>
<dbReference type="Pfam" id="PF08240">
    <property type="entry name" value="ADH_N"/>
    <property type="match status" value="1"/>
</dbReference>
<name>A0A9X3XES3_9BACT</name>
<evidence type="ECO:0000313" key="2">
    <source>
        <dbReference type="EMBL" id="MDC3986686.1"/>
    </source>
</evidence>
<dbReference type="AlphaFoldDB" id="A0A9X3XES3"/>
<dbReference type="SUPFAM" id="SSF51735">
    <property type="entry name" value="NAD(P)-binding Rossmann-fold domains"/>
    <property type="match status" value="1"/>
</dbReference>
<evidence type="ECO:0000313" key="3">
    <source>
        <dbReference type="Proteomes" id="UP001151081"/>
    </source>
</evidence>
<organism evidence="2 3">
    <name type="scientific">Polyangium jinanense</name>
    <dbReference type="NCBI Taxonomy" id="2829994"/>
    <lineage>
        <taxon>Bacteria</taxon>
        <taxon>Pseudomonadati</taxon>
        <taxon>Myxococcota</taxon>
        <taxon>Polyangia</taxon>
        <taxon>Polyangiales</taxon>
        <taxon>Polyangiaceae</taxon>
        <taxon>Polyangium</taxon>
    </lineage>
</organism>
<dbReference type="PANTHER" id="PTHR44013:SF1">
    <property type="entry name" value="ZINC-TYPE ALCOHOL DEHYDROGENASE-LIKE PROTEIN C16A3.02C"/>
    <property type="match status" value="1"/>
</dbReference>
<gene>
    <name evidence="2" type="ORF">KEG57_39805</name>
</gene>
<dbReference type="InterPro" id="IPR020843">
    <property type="entry name" value="ER"/>
</dbReference>
<reference evidence="2 3" key="1">
    <citation type="submission" date="2021-04" db="EMBL/GenBank/DDBJ databases">
        <title>Genome analysis of Polyangium sp.</title>
        <authorList>
            <person name="Li Y."/>
            <person name="Wang J."/>
        </authorList>
    </citation>
    <scope>NUCLEOTIDE SEQUENCE [LARGE SCALE GENOMIC DNA]</scope>
    <source>
        <strain evidence="2 3">SDU14</strain>
    </source>
</reference>
<protein>
    <submittedName>
        <fullName evidence="2">NADP-dependent oxidoreductase</fullName>
    </submittedName>
</protein>
<dbReference type="RefSeq" id="WP_272420937.1">
    <property type="nucleotide sequence ID" value="NZ_JAGTJJ010000042.1"/>
</dbReference>
<dbReference type="Gene3D" id="3.90.180.10">
    <property type="entry name" value="Medium-chain alcohol dehydrogenases, catalytic domain"/>
    <property type="match status" value="1"/>
</dbReference>
<proteinExistence type="predicted"/>
<dbReference type="InterPro" id="IPR036291">
    <property type="entry name" value="NAD(P)-bd_dom_sf"/>
</dbReference>
<comment type="caution">
    <text evidence="2">The sequence shown here is derived from an EMBL/GenBank/DDBJ whole genome shotgun (WGS) entry which is preliminary data.</text>
</comment>
<dbReference type="CDD" id="cd05289">
    <property type="entry name" value="MDR_like_2"/>
    <property type="match status" value="1"/>
</dbReference>
<dbReference type="SUPFAM" id="SSF50129">
    <property type="entry name" value="GroES-like"/>
    <property type="match status" value="1"/>
</dbReference>
<accession>A0A9X3XES3</accession>
<dbReference type="SMART" id="SM00829">
    <property type="entry name" value="PKS_ER"/>
    <property type="match status" value="1"/>
</dbReference>
<feature type="domain" description="Enoyl reductase (ER)" evidence="1">
    <location>
        <begin position="10"/>
        <end position="314"/>
    </location>
</feature>